<protein>
    <submittedName>
        <fullName evidence="4">Uncharacterized protein</fullName>
    </submittedName>
</protein>
<feature type="repeat" description="ANK" evidence="3">
    <location>
        <begin position="157"/>
        <end position="189"/>
    </location>
</feature>
<dbReference type="EMBL" id="HBEG01003174">
    <property type="protein sequence ID" value="CAD8346115.1"/>
    <property type="molecule type" value="Transcribed_RNA"/>
</dbReference>
<name>A0A7R9ZXC1_9DINO</name>
<gene>
    <name evidence="4" type="ORF">PBAH0796_LOCUS1853</name>
</gene>
<dbReference type="Gene3D" id="1.25.40.20">
    <property type="entry name" value="Ankyrin repeat-containing domain"/>
    <property type="match status" value="1"/>
</dbReference>
<evidence type="ECO:0000256" key="2">
    <source>
        <dbReference type="ARBA" id="ARBA00023043"/>
    </source>
</evidence>
<evidence type="ECO:0000256" key="1">
    <source>
        <dbReference type="ARBA" id="ARBA00022737"/>
    </source>
</evidence>
<feature type="repeat" description="ANK" evidence="3">
    <location>
        <begin position="124"/>
        <end position="156"/>
    </location>
</feature>
<proteinExistence type="predicted"/>
<keyword evidence="2 3" id="KW-0040">ANK repeat</keyword>
<evidence type="ECO:0000313" key="4">
    <source>
        <dbReference type="EMBL" id="CAD8346115.1"/>
    </source>
</evidence>
<dbReference type="PROSITE" id="PS50297">
    <property type="entry name" value="ANK_REP_REGION"/>
    <property type="match status" value="2"/>
</dbReference>
<sequence length="220" mass="22836">MGGQVAPVSCGVGTCTGAVVDQLPEGCSARPCCGPASPGADKQVILNSRLLAASTDGDLAGIRKAIGSGADIETRKPMVIRPRCMKVPQEAADDPLDLPAVLGLGQENPLRHGSGRKVILPPDAGLTPLMRAAKEGRAKAVALLLQLRAAPHAKDEDGMTALHFAAAAGCRETCEVLLRAGANPLQLDDGKRDAYASLPQDSIVSRKDQAEWKAILRSHG</sequence>
<evidence type="ECO:0000256" key="3">
    <source>
        <dbReference type="PROSITE-ProRule" id="PRU00023"/>
    </source>
</evidence>
<keyword evidence="1" id="KW-0677">Repeat</keyword>
<dbReference type="GO" id="GO:0004842">
    <property type="term" value="F:ubiquitin-protein transferase activity"/>
    <property type="evidence" value="ECO:0007669"/>
    <property type="project" value="TreeGrafter"/>
</dbReference>
<dbReference type="InterPro" id="IPR002110">
    <property type="entry name" value="Ankyrin_rpt"/>
</dbReference>
<dbReference type="SUPFAM" id="SSF48403">
    <property type="entry name" value="Ankyrin repeat"/>
    <property type="match status" value="1"/>
</dbReference>
<dbReference type="Pfam" id="PF12796">
    <property type="entry name" value="Ank_2"/>
    <property type="match status" value="1"/>
</dbReference>
<reference evidence="4" key="1">
    <citation type="submission" date="2021-01" db="EMBL/GenBank/DDBJ databases">
        <authorList>
            <person name="Corre E."/>
            <person name="Pelletier E."/>
            <person name="Niang G."/>
            <person name="Scheremetjew M."/>
            <person name="Finn R."/>
            <person name="Kale V."/>
            <person name="Holt S."/>
            <person name="Cochrane G."/>
            <person name="Meng A."/>
            <person name="Brown T."/>
            <person name="Cohen L."/>
        </authorList>
    </citation>
    <scope>NUCLEOTIDE SEQUENCE</scope>
    <source>
        <strain evidence="4">Pbaha01</strain>
    </source>
</reference>
<dbReference type="InterPro" id="IPR036770">
    <property type="entry name" value="Ankyrin_rpt-contain_sf"/>
</dbReference>
<organism evidence="4">
    <name type="scientific">Pyrodinium bahamense</name>
    <dbReference type="NCBI Taxonomy" id="73915"/>
    <lineage>
        <taxon>Eukaryota</taxon>
        <taxon>Sar</taxon>
        <taxon>Alveolata</taxon>
        <taxon>Dinophyceae</taxon>
        <taxon>Gonyaulacales</taxon>
        <taxon>Pyrocystaceae</taxon>
        <taxon>Pyrodinium</taxon>
    </lineage>
</organism>
<dbReference type="PROSITE" id="PS50088">
    <property type="entry name" value="ANK_REPEAT"/>
    <property type="match status" value="2"/>
</dbReference>
<dbReference type="PANTHER" id="PTHR24171:SF8">
    <property type="entry name" value="BRCA1-ASSOCIATED RING DOMAIN PROTEIN 1"/>
    <property type="match status" value="1"/>
</dbReference>
<dbReference type="GO" id="GO:0085020">
    <property type="term" value="P:protein K6-linked ubiquitination"/>
    <property type="evidence" value="ECO:0007669"/>
    <property type="project" value="TreeGrafter"/>
</dbReference>
<dbReference type="PANTHER" id="PTHR24171">
    <property type="entry name" value="ANKYRIN REPEAT DOMAIN-CONTAINING PROTEIN 39-RELATED"/>
    <property type="match status" value="1"/>
</dbReference>
<dbReference type="AlphaFoldDB" id="A0A7R9ZXC1"/>
<accession>A0A7R9ZXC1</accession>
<dbReference type="SMART" id="SM00248">
    <property type="entry name" value="ANK"/>
    <property type="match status" value="3"/>
</dbReference>